<reference evidence="2 3" key="1">
    <citation type="submission" date="2019-04" db="EMBL/GenBank/DDBJ databases">
        <title>Annotation for the trematode Fasciola gigantica.</title>
        <authorList>
            <person name="Choi Y.-J."/>
        </authorList>
    </citation>
    <scope>NUCLEOTIDE SEQUENCE [LARGE SCALE GENOMIC DNA]</scope>
    <source>
        <strain evidence="2">Uganda_cow_1</strain>
    </source>
</reference>
<dbReference type="EMBL" id="SUNJ01002172">
    <property type="protein sequence ID" value="TPP66176.1"/>
    <property type="molecule type" value="Genomic_DNA"/>
</dbReference>
<protein>
    <submittedName>
        <fullName evidence="2">Uncharacterized protein</fullName>
    </submittedName>
</protein>
<comment type="caution">
    <text evidence="2">The sequence shown here is derived from an EMBL/GenBank/DDBJ whole genome shotgun (WGS) entry which is preliminary data.</text>
</comment>
<keyword evidence="3" id="KW-1185">Reference proteome</keyword>
<feature type="transmembrane region" description="Helical" evidence="1">
    <location>
        <begin position="26"/>
        <end position="46"/>
    </location>
</feature>
<dbReference type="AlphaFoldDB" id="A0A504Z0B3"/>
<dbReference type="STRING" id="46835.A0A504Z0B3"/>
<name>A0A504Z0B3_FASGI</name>
<keyword evidence="1" id="KW-0472">Membrane</keyword>
<keyword evidence="1" id="KW-0812">Transmembrane</keyword>
<dbReference type="OrthoDB" id="417697at2759"/>
<evidence type="ECO:0000313" key="3">
    <source>
        <dbReference type="Proteomes" id="UP000316759"/>
    </source>
</evidence>
<gene>
    <name evidence="2" type="ORF">FGIG_05619</name>
</gene>
<organism evidence="2 3">
    <name type="scientific">Fasciola gigantica</name>
    <name type="common">Giant liver fluke</name>
    <dbReference type="NCBI Taxonomy" id="46835"/>
    <lineage>
        <taxon>Eukaryota</taxon>
        <taxon>Metazoa</taxon>
        <taxon>Spiralia</taxon>
        <taxon>Lophotrochozoa</taxon>
        <taxon>Platyhelminthes</taxon>
        <taxon>Trematoda</taxon>
        <taxon>Digenea</taxon>
        <taxon>Plagiorchiida</taxon>
        <taxon>Echinostomata</taxon>
        <taxon>Echinostomatoidea</taxon>
        <taxon>Fasciolidae</taxon>
        <taxon>Fasciola</taxon>
    </lineage>
</organism>
<sequence length="113" mass="12643">MLSSLSNSLVLPYPTNHGPEARRSPAVFATTVYMITVSYVLVVPRVSMPDVASYARQDGTLSYFFSVDELIRLFDEVGLITQHCDYVYKQTSNVAEHLAVRRVFVQAVASRPD</sequence>
<dbReference type="Proteomes" id="UP000316759">
    <property type="component" value="Unassembled WGS sequence"/>
</dbReference>
<accession>A0A504Z0B3</accession>
<keyword evidence="1" id="KW-1133">Transmembrane helix</keyword>
<proteinExistence type="predicted"/>
<evidence type="ECO:0000256" key="1">
    <source>
        <dbReference type="SAM" id="Phobius"/>
    </source>
</evidence>
<evidence type="ECO:0000313" key="2">
    <source>
        <dbReference type="EMBL" id="TPP66176.1"/>
    </source>
</evidence>